<evidence type="ECO:0000313" key="13">
    <source>
        <dbReference type="Proteomes" id="UP000578697"/>
    </source>
</evidence>
<proteinExistence type="inferred from homology"/>
<dbReference type="InterPro" id="IPR013785">
    <property type="entry name" value="Aldolase_TIM"/>
</dbReference>
<dbReference type="Proteomes" id="UP000578697">
    <property type="component" value="Unassembled WGS sequence"/>
</dbReference>
<accession>A0A840SC85</accession>
<dbReference type="InterPro" id="IPR004651">
    <property type="entry name" value="HisF"/>
</dbReference>
<organism evidence="11 13">
    <name type="scientific">Treponema rectale</name>
    <dbReference type="NCBI Taxonomy" id="744512"/>
    <lineage>
        <taxon>Bacteria</taxon>
        <taxon>Pseudomonadati</taxon>
        <taxon>Spirochaetota</taxon>
        <taxon>Spirochaetia</taxon>
        <taxon>Spirochaetales</taxon>
        <taxon>Treponemataceae</taxon>
        <taxon>Treponema</taxon>
    </lineage>
</organism>
<comment type="subunit">
    <text evidence="3 9">Heterodimer of HisH and HisF.</text>
</comment>
<dbReference type="GO" id="GO:0005737">
    <property type="term" value="C:cytoplasm"/>
    <property type="evidence" value="ECO:0007669"/>
    <property type="project" value="UniProtKB-SubCell"/>
</dbReference>
<dbReference type="Proteomes" id="UP000593591">
    <property type="component" value="Chromosome"/>
</dbReference>
<keyword evidence="13" id="KW-1185">Reference proteome</keyword>
<dbReference type="NCBIfam" id="TIGR00735">
    <property type="entry name" value="hisF"/>
    <property type="match status" value="1"/>
</dbReference>
<comment type="pathway">
    <text evidence="1 9">Amino-acid biosynthesis; L-histidine biosynthesis; L-histidine from 5-phospho-alpha-D-ribose 1-diphosphate: step 5/9.</text>
</comment>
<keyword evidence="6 9" id="KW-0456">Lyase</keyword>
<keyword evidence="4 9" id="KW-0028">Amino-acid biosynthesis</keyword>
<dbReference type="CDD" id="cd04731">
    <property type="entry name" value="HisF"/>
    <property type="match status" value="1"/>
</dbReference>
<dbReference type="GO" id="GO:0000105">
    <property type="term" value="P:L-histidine biosynthetic process"/>
    <property type="evidence" value="ECO:0007669"/>
    <property type="project" value="UniProtKB-UniRule"/>
</dbReference>
<dbReference type="UniPathway" id="UPA00031">
    <property type="reaction ID" value="UER00010"/>
</dbReference>
<dbReference type="EMBL" id="JACHFR010000002">
    <property type="protein sequence ID" value="MBB5219387.1"/>
    <property type="molecule type" value="Genomic_DNA"/>
</dbReference>
<evidence type="ECO:0000313" key="12">
    <source>
        <dbReference type="EMBL" id="QOS41261.1"/>
    </source>
</evidence>
<comment type="catalytic activity">
    <reaction evidence="8 9">
        <text>5-[(5-phospho-1-deoxy-D-ribulos-1-ylimino)methylamino]-1-(5-phospho-beta-D-ribosyl)imidazole-4-carboxamide + L-glutamine = D-erythro-1-(imidazol-4-yl)glycerol 3-phosphate + 5-amino-1-(5-phospho-beta-D-ribosyl)imidazole-4-carboxamide + L-glutamate + H(+)</text>
        <dbReference type="Rhea" id="RHEA:24793"/>
        <dbReference type="ChEBI" id="CHEBI:15378"/>
        <dbReference type="ChEBI" id="CHEBI:29985"/>
        <dbReference type="ChEBI" id="CHEBI:58278"/>
        <dbReference type="ChEBI" id="CHEBI:58359"/>
        <dbReference type="ChEBI" id="CHEBI:58475"/>
        <dbReference type="ChEBI" id="CHEBI:58525"/>
        <dbReference type="EC" id="4.3.2.10"/>
    </reaction>
</comment>
<dbReference type="EMBL" id="CP031517">
    <property type="protein sequence ID" value="QOS41261.1"/>
    <property type="molecule type" value="Genomic_DNA"/>
</dbReference>
<comment type="similarity">
    <text evidence="2 9 10">Belongs to the HisA/HisF family.</text>
</comment>
<evidence type="ECO:0000313" key="11">
    <source>
        <dbReference type="EMBL" id="MBB5219387.1"/>
    </source>
</evidence>
<dbReference type="KEGG" id="trc:DYE49_09835"/>
<dbReference type="InterPro" id="IPR050064">
    <property type="entry name" value="IGPS_HisA/HisF"/>
</dbReference>
<dbReference type="Gene3D" id="3.20.20.70">
    <property type="entry name" value="Aldolase class I"/>
    <property type="match status" value="1"/>
</dbReference>
<dbReference type="Pfam" id="PF00977">
    <property type="entry name" value="His_biosynth"/>
    <property type="match status" value="1"/>
</dbReference>
<evidence type="ECO:0000256" key="1">
    <source>
        <dbReference type="ARBA" id="ARBA00005091"/>
    </source>
</evidence>
<evidence type="ECO:0000256" key="3">
    <source>
        <dbReference type="ARBA" id="ARBA00011152"/>
    </source>
</evidence>
<feature type="active site" evidence="9">
    <location>
        <position position="130"/>
    </location>
</feature>
<dbReference type="HAMAP" id="MF_01013">
    <property type="entry name" value="HisF"/>
    <property type="match status" value="1"/>
</dbReference>
<evidence type="ECO:0000256" key="8">
    <source>
        <dbReference type="ARBA" id="ARBA00047838"/>
    </source>
</evidence>
<dbReference type="GO" id="GO:0000107">
    <property type="term" value="F:imidazoleglycerol-phosphate synthase activity"/>
    <property type="evidence" value="ECO:0007669"/>
    <property type="project" value="UniProtKB-UniRule"/>
</dbReference>
<gene>
    <name evidence="9" type="primary">hisF</name>
    <name evidence="12" type="ORF">DYE49_09835</name>
    <name evidence="11" type="ORF">HNP77_001756</name>
</gene>
<evidence type="ECO:0000256" key="7">
    <source>
        <dbReference type="ARBA" id="ARBA00025475"/>
    </source>
</evidence>
<sequence length="259" mass="27495">MLKKRIIVCLDVKDGRTTKGIKFKNNIDIGDPVEMAAEYYRQGVDELVFYDIMASAAGRGPILDLISRVASQVFIPFCVGGGIGTIDDIRSTILAGAEKVSLNSQAVKHPELISEGARVFGNQCIVLGMDAAKDPAMPSGYRVFINGGRVATELDALDWAKKAVELGAGEIVLNSIDADGTRDGYELNLTRMISENVNVPVIASGGGGKPEHLTKVLSDGKADAALIASMVHSGDYTVSSIKEALNNDGIPVRLDVCTK</sequence>
<dbReference type="GO" id="GO:0016829">
    <property type="term" value="F:lyase activity"/>
    <property type="evidence" value="ECO:0007669"/>
    <property type="project" value="UniProtKB-KW"/>
</dbReference>
<evidence type="ECO:0000313" key="14">
    <source>
        <dbReference type="Proteomes" id="UP000593591"/>
    </source>
</evidence>
<dbReference type="PANTHER" id="PTHR21235:SF2">
    <property type="entry name" value="IMIDAZOLE GLYCEROL PHOSPHATE SYNTHASE HISHF"/>
    <property type="match status" value="1"/>
</dbReference>
<dbReference type="EC" id="4.3.2.10" evidence="9"/>
<evidence type="ECO:0000256" key="4">
    <source>
        <dbReference type="ARBA" id="ARBA00022605"/>
    </source>
</evidence>
<dbReference type="AlphaFoldDB" id="A0A840SC85"/>
<evidence type="ECO:0000256" key="10">
    <source>
        <dbReference type="RuleBase" id="RU003657"/>
    </source>
</evidence>
<reference evidence="12 14" key="1">
    <citation type="submission" date="2018-08" db="EMBL/GenBank/DDBJ databases">
        <title>The first complete genome of Treponema rectale (CHPAT), a commensal spirochete of the bovine rectum.</title>
        <authorList>
            <person name="Staton G.J."/>
            <person name="Clegg S.R."/>
            <person name="Carter S.D."/>
            <person name="Radford A.D."/>
            <person name="Darby A."/>
            <person name="Hall N."/>
            <person name="Birtles R.J."/>
            <person name="Evans N.J."/>
        </authorList>
    </citation>
    <scope>NUCLEOTIDE SEQUENCE [LARGE SCALE GENOMIC DNA]</scope>
    <source>
        <strain evidence="12 14">CHPA</strain>
    </source>
</reference>
<evidence type="ECO:0000256" key="9">
    <source>
        <dbReference type="HAMAP-Rule" id="MF_01013"/>
    </source>
</evidence>
<dbReference type="PANTHER" id="PTHR21235">
    <property type="entry name" value="IMIDAZOLE GLYCEROL PHOSPHATE SYNTHASE SUBUNIT HISF/H IGP SYNTHASE SUBUNIT HISF/H"/>
    <property type="match status" value="1"/>
</dbReference>
<dbReference type="RefSeq" id="WP_184652796.1">
    <property type="nucleotide sequence ID" value="NZ_JACHFR010000002.1"/>
</dbReference>
<comment type="subcellular location">
    <subcellularLocation>
        <location evidence="9">Cytoplasm</location>
    </subcellularLocation>
</comment>
<dbReference type="InterPro" id="IPR006062">
    <property type="entry name" value="His_biosynth"/>
</dbReference>
<dbReference type="InterPro" id="IPR011060">
    <property type="entry name" value="RibuloseP-bd_barrel"/>
</dbReference>
<keyword evidence="9" id="KW-0963">Cytoplasm</keyword>
<protein>
    <recommendedName>
        <fullName evidence="9">Imidazole glycerol phosphate synthase subunit HisF</fullName>
        <ecNumber evidence="9">4.3.2.10</ecNumber>
    </recommendedName>
    <alternativeName>
        <fullName evidence="9">IGP synthase cyclase subunit</fullName>
    </alternativeName>
    <alternativeName>
        <fullName evidence="9">IGP synthase subunit HisF</fullName>
    </alternativeName>
    <alternativeName>
        <fullName evidence="9">ImGP synthase subunit HisF</fullName>
        <shortName evidence="9">IGPS subunit HisF</shortName>
    </alternativeName>
</protein>
<evidence type="ECO:0000256" key="5">
    <source>
        <dbReference type="ARBA" id="ARBA00023102"/>
    </source>
</evidence>
<reference evidence="11 13" key="2">
    <citation type="submission" date="2020-08" db="EMBL/GenBank/DDBJ databases">
        <title>Genomic Encyclopedia of Type Strains, Phase IV (KMG-IV): sequencing the most valuable type-strain genomes for metagenomic binning, comparative biology and taxonomic classification.</title>
        <authorList>
            <person name="Goeker M."/>
        </authorList>
    </citation>
    <scope>NUCLEOTIDE SEQUENCE [LARGE SCALE GENOMIC DNA]</scope>
    <source>
        <strain evidence="11 13">DSM 103679</strain>
    </source>
</reference>
<name>A0A840SC85_9SPIR</name>
<dbReference type="SUPFAM" id="SSF51366">
    <property type="entry name" value="Ribulose-phoshate binding barrel"/>
    <property type="match status" value="1"/>
</dbReference>
<evidence type="ECO:0000256" key="6">
    <source>
        <dbReference type="ARBA" id="ARBA00023239"/>
    </source>
</evidence>
<evidence type="ECO:0000256" key="2">
    <source>
        <dbReference type="ARBA" id="ARBA00009667"/>
    </source>
</evidence>
<comment type="function">
    <text evidence="7 9">IGPS catalyzes the conversion of PRFAR and glutamine to IGP, AICAR and glutamate. The HisF subunit catalyzes the cyclization activity that produces IGP and AICAR from PRFAR using the ammonia provided by the HisH subunit.</text>
</comment>
<keyword evidence="5 9" id="KW-0368">Histidine biosynthesis</keyword>
<feature type="active site" evidence="9">
    <location>
        <position position="11"/>
    </location>
</feature>